<dbReference type="RefSeq" id="WP_394827617.1">
    <property type="nucleotide sequence ID" value="NZ_CP089984.1"/>
</dbReference>
<comment type="subcellular location">
    <subcellularLocation>
        <location evidence="1">Membrane</location>
        <topology evidence="1">Multi-pass membrane protein</topology>
    </subcellularLocation>
</comment>
<evidence type="ECO:0000256" key="5">
    <source>
        <dbReference type="ARBA" id="ARBA00023136"/>
    </source>
</evidence>
<organism evidence="9 10">
    <name type="scientific">Pendulispora albinea</name>
    <dbReference type="NCBI Taxonomy" id="2741071"/>
    <lineage>
        <taxon>Bacteria</taxon>
        <taxon>Pseudomonadati</taxon>
        <taxon>Myxococcota</taxon>
        <taxon>Myxococcia</taxon>
        <taxon>Myxococcales</taxon>
        <taxon>Sorangiineae</taxon>
        <taxon>Pendulisporaceae</taxon>
        <taxon>Pendulispora</taxon>
    </lineage>
</organism>
<feature type="region of interest" description="Disordered" evidence="6">
    <location>
        <begin position="315"/>
        <end position="339"/>
    </location>
</feature>
<feature type="transmembrane region" description="Helical" evidence="7">
    <location>
        <begin position="291"/>
        <end position="310"/>
    </location>
</feature>
<keyword evidence="4 7" id="KW-1133">Transmembrane helix</keyword>
<evidence type="ECO:0000313" key="9">
    <source>
        <dbReference type="EMBL" id="WXB17975.1"/>
    </source>
</evidence>
<evidence type="ECO:0000256" key="4">
    <source>
        <dbReference type="ARBA" id="ARBA00022989"/>
    </source>
</evidence>
<feature type="transmembrane region" description="Helical" evidence="7">
    <location>
        <begin position="265"/>
        <end position="285"/>
    </location>
</feature>
<dbReference type="Proteomes" id="UP001370348">
    <property type="component" value="Chromosome"/>
</dbReference>
<dbReference type="InterPro" id="IPR050638">
    <property type="entry name" value="AA-Vitamin_Transporters"/>
</dbReference>
<reference evidence="9 10" key="1">
    <citation type="submission" date="2021-12" db="EMBL/GenBank/DDBJ databases">
        <title>Discovery of the Pendulisporaceae a myxobacterial family with distinct sporulation behavior and unique specialized metabolism.</title>
        <authorList>
            <person name="Garcia R."/>
            <person name="Popoff A."/>
            <person name="Bader C.D."/>
            <person name="Loehr J."/>
            <person name="Walesch S."/>
            <person name="Walt C."/>
            <person name="Boldt J."/>
            <person name="Bunk B."/>
            <person name="Haeckl F.J.F.P.J."/>
            <person name="Gunesch A.P."/>
            <person name="Birkelbach J."/>
            <person name="Nuebel U."/>
            <person name="Pietschmann T."/>
            <person name="Bach T."/>
            <person name="Mueller R."/>
        </authorList>
    </citation>
    <scope>NUCLEOTIDE SEQUENCE [LARGE SCALE GENOMIC DNA]</scope>
    <source>
        <strain evidence="9 10">MSr11954</strain>
    </source>
</reference>
<dbReference type="InterPro" id="IPR037185">
    <property type="entry name" value="EmrE-like"/>
</dbReference>
<dbReference type="InterPro" id="IPR000620">
    <property type="entry name" value="EamA_dom"/>
</dbReference>
<feature type="transmembrane region" description="Helical" evidence="7">
    <location>
        <begin position="235"/>
        <end position="258"/>
    </location>
</feature>
<protein>
    <submittedName>
        <fullName evidence="9">DMT family transporter</fullName>
    </submittedName>
</protein>
<accession>A0ABZ2M4T5</accession>
<keyword evidence="5 7" id="KW-0472">Membrane</keyword>
<keyword evidence="10" id="KW-1185">Reference proteome</keyword>
<feature type="domain" description="EamA" evidence="8">
    <location>
        <begin position="165"/>
        <end position="306"/>
    </location>
</feature>
<feature type="domain" description="EamA" evidence="8">
    <location>
        <begin position="19"/>
        <end position="153"/>
    </location>
</feature>
<dbReference type="SUPFAM" id="SSF103481">
    <property type="entry name" value="Multidrug resistance efflux transporter EmrE"/>
    <property type="match status" value="2"/>
</dbReference>
<evidence type="ECO:0000256" key="7">
    <source>
        <dbReference type="SAM" id="Phobius"/>
    </source>
</evidence>
<feature type="transmembrane region" description="Helical" evidence="7">
    <location>
        <begin position="21"/>
        <end position="46"/>
    </location>
</feature>
<evidence type="ECO:0000256" key="6">
    <source>
        <dbReference type="SAM" id="MobiDB-lite"/>
    </source>
</evidence>
<dbReference type="Gene3D" id="1.10.3730.20">
    <property type="match status" value="1"/>
</dbReference>
<dbReference type="PANTHER" id="PTHR32322:SF2">
    <property type="entry name" value="EAMA DOMAIN-CONTAINING PROTEIN"/>
    <property type="match status" value="1"/>
</dbReference>
<evidence type="ECO:0000256" key="1">
    <source>
        <dbReference type="ARBA" id="ARBA00004141"/>
    </source>
</evidence>
<evidence type="ECO:0000256" key="2">
    <source>
        <dbReference type="ARBA" id="ARBA00007362"/>
    </source>
</evidence>
<evidence type="ECO:0000256" key="3">
    <source>
        <dbReference type="ARBA" id="ARBA00022692"/>
    </source>
</evidence>
<proteinExistence type="inferred from homology"/>
<feature type="transmembrane region" description="Helical" evidence="7">
    <location>
        <begin position="164"/>
        <end position="183"/>
    </location>
</feature>
<feature type="transmembrane region" description="Helical" evidence="7">
    <location>
        <begin position="52"/>
        <end position="70"/>
    </location>
</feature>
<sequence length="339" mass="35146">MVSAYAVSPDSKSSARPSLGVFLVFLSTVCFGTAGPAVKALLLVGLSPLEVVLLRVTGAAILLTLIAFARDPKSLRVTPRDLPFLLAYGLLAFFGVQALYFVALSRLAVGVALLLEYLAIVLVAFWARFVEKRRLARTTWLGIGFAVAGLGLIEQVWKGLTLDGLGALAGLGAAVCLAAYFLLGERGTRGRDPFGLSAMGALVGAVASNVISPMWRLPLDSLTNSTQLGPVSVPAWAALAYVVVIGTVAAYVTGLLALRHLPSPVAGVLSTFEVVVASATAWLLLGETLSAIELAGAATLFVGVILAQIGRAPAEPEPLKDASSSTPRRSHDGAASSPR</sequence>
<dbReference type="EMBL" id="CP089984">
    <property type="protein sequence ID" value="WXB17975.1"/>
    <property type="molecule type" value="Genomic_DNA"/>
</dbReference>
<evidence type="ECO:0000313" key="10">
    <source>
        <dbReference type="Proteomes" id="UP001370348"/>
    </source>
</evidence>
<feature type="transmembrane region" description="Helical" evidence="7">
    <location>
        <begin position="107"/>
        <end position="127"/>
    </location>
</feature>
<dbReference type="PANTHER" id="PTHR32322">
    <property type="entry name" value="INNER MEMBRANE TRANSPORTER"/>
    <property type="match status" value="1"/>
</dbReference>
<feature type="transmembrane region" description="Helical" evidence="7">
    <location>
        <begin position="195"/>
        <end position="215"/>
    </location>
</feature>
<evidence type="ECO:0000259" key="8">
    <source>
        <dbReference type="Pfam" id="PF00892"/>
    </source>
</evidence>
<feature type="transmembrane region" description="Helical" evidence="7">
    <location>
        <begin position="82"/>
        <end position="101"/>
    </location>
</feature>
<gene>
    <name evidence="9" type="ORF">LZC94_12005</name>
</gene>
<feature type="transmembrane region" description="Helical" evidence="7">
    <location>
        <begin position="139"/>
        <end position="158"/>
    </location>
</feature>
<dbReference type="Pfam" id="PF00892">
    <property type="entry name" value="EamA"/>
    <property type="match status" value="2"/>
</dbReference>
<comment type="similarity">
    <text evidence="2">Belongs to the EamA transporter family.</text>
</comment>
<name>A0ABZ2M4T5_9BACT</name>
<keyword evidence="3 7" id="KW-0812">Transmembrane</keyword>